<evidence type="ECO:0000313" key="2">
    <source>
        <dbReference type="EMBL" id="CAI6340648.1"/>
    </source>
</evidence>
<feature type="region of interest" description="Disordered" evidence="1">
    <location>
        <begin position="23"/>
        <end position="57"/>
    </location>
</feature>
<gene>
    <name evidence="2" type="ORF">PDIGIT_LOCUS13832</name>
</gene>
<sequence length="57" mass="6378">MAAEDAELRFQWSGWRPLMRDKSEGDIRSVRSPQSDDSSLASSSSSSCVSLDLTVWR</sequence>
<dbReference type="Proteomes" id="UP001152607">
    <property type="component" value="Unassembled WGS sequence"/>
</dbReference>
<dbReference type="AlphaFoldDB" id="A0A9W4UUL6"/>
<dbReference type="EMBL" id="CAOQHR010000010">
    <property type="protein sequence ID" value="CAI6340648.1"/>
    <property type="molecule type" value="Genomic_DNA"/>
</dbReference>
<name>A0A9W4UUL6_9PLEO</name>
<protein>
    <submittedName>
        <fullName evidence="2">Uncharacterized protein</fullName>
    </submittedName>
</protein>
<feature type="compositionally biased region" description="Low complexity" evidence="1">
    <location>
        <begin position="32"/>
        <end position="57"/>
    </location>
</feature>
<keyword evidence="3" id="KW-1185">Reference proteome</keyword>
<reference evidence="2" key="1">
    <citation type="submission" date="2023-01" db="EMBL/GenBank/DDBJ databases">
        <authorList>
            <person name="Van Ghelder C."/>
            <person name="Rancurel C."/>
        </authorList>
    </citation>
    <scope>NUCLEOTIDE SEQUENCE</scope>
    <source>
        <strain evidence="2">CNCM I-4278</strain>
    </source>
</reference>
<proteinExistence type="predicted"/>
<comment type="caution">
    <text evidence="2">The sequence shown here is derived from an EMBL/GenBank/DDBJ whole genome shotgun (WGS) entry which is preliminary data.</text>
</comment>
<accession>A0A9W4UUL6</accession>
<organism evidence="2 3">
    <name type="scientific">Periconia digitata</name>
    <dbReference type="NCBI Taxonomy" id="1303443"/>
    <lineage>
        <taxon>Eukaryota</taxon>
        <taxon>Fungi</taxon>
        <taxon>Dikarya</taxon>
        <taxon>Ascomycota</taxon>
        <taxon>Pezizomycotina</taxon>
        <taxon>Dothideomycetes</taxon>
        <taxon>Pleosporomycetidae</taxon>
        <taxon>Pleosporales</taxon>
        <taxon>Massarineae</taxon>
        <taxon>Periconiaceae</taxon>
        <taxon>Periconia</taxon>
    </lineage>
</organism>
<evidence type="ECO:0000313" key="3">
    <source>
        <dbReference type="Proteomes" id="UP001152607"/>
    </source>
</evidence>
<evidence type="ECO:0000256" key="1">
    <source>
        <dbReference type="SAM" id="MobiDB-lite"/>
    </source>
</evidence>